<dbReference type="OrthoDB" id="3751033at2759"/>
<keyword evidence="6" id="KW-1185">Reference proteome</keyword>
<accession>A0A9P1G588</accession>
<evidence type="ECO:0000256" key="1">
    <source>
        <dbReference type="SAM" id="MobiDB-lite"/>
    </source>
</evidence>
<feature type="region of interest" description="Disordered" evidence="1">
    <location>
        <begin position="1052"/>
        <end position="1079"/>
    </location>
</feature>
<dbReference type="InterPro" id="IPR013103">
    <property type="entry name" value="RVT_2"/>
</dbReference>
<dbReference type="SUPFAM" id="SSF53098">
    <property type="entry name" value="Ribonuclease H-like"/>
    <property type="match status" value="1"/>
</dbReference>
<feature type="compositionally biased region" description="Basic and acidic residues" evidence="1">
    <location>
        <begin position="2244"/>
        <end position="2257"/>
    </location>
</feature>
<dbReference type="InterPro" id="IPR001584">
    <property type="entry name" value="Integrase_cat-core"/>
</dbReference>
<feature type="compositionally biased region" description="Low complexity" evidence="1">
    <location>
        <begin position="552"/>
        <end position="563"/>
    </location>
</feature>
<feature type="region of interest" description="Disordered" evidence="1">
    <location>
        <begin position="2162"/>
        <end position="2183"/>
    </location>
</feature>
<dbReference type="EMBL" id="CAMXCT020002801">
    <property type="protein sequence ID" value="CAL1153923.1"/>
    <property type="molecule type" value="Genomic_DNA"/>
</dbReference>
<feature type="compositionally biased region" description="Pro residues" evidence="1">
    <location>
        <begin position="46"/>
        <end position="57"/>
    </location>
</feature>
<comment type="caution">
    <text evidence="3">The sequence shown here is derived from an EMBL/GenBank/DDBJ whole genome shotgun (WGS) entry which is preliminary data.</text>
</comment>
<reference evidence="4" key="2">
    <citation type="submission" date="2024-04" db="EMBL/GenBank/DDBJ databases">
        <authorList>
            <person name="Chen Y."/>
            <person name="Shah S."/>
            <person name="Dougan E. K."/>
            <person name="Thang M."/>
            <person name="Chan C."/>
        </authorList>
    </citation>
    <scope>NUCLEOTIDE SEQUENCE [LARGE SCALE GENOMIC DNA]</scope>
</reference>
<evidence type="ECO:0000313" key="4">
    <source>
        <dbReference type="EMBL" id="CAL1153923.1"/>
    </source>
</evidence>
<feature type="compositionally biased region" description="Basic and acidic residues" evidence="1">
    <location>
        <begin position="86"/>
        <end position="98"/>
    </location>
</feature>
<protein>
    <submittedName>
        <fullName evidence="5">Retrovirus-related Pol polyprotein from transposon RE1 (Retro element 1) (AtRE1)</fullName>
    </submittedName>
</protein>
<feature type="compositionally biased region" description="Acidic residues" evidence="1">
    <location>
        <begin position="1"/>
        <end position="37"/>
    </location>
</feature>
<dbReference type="Gene3D" id="3.30.420.10">
    <property type="entry name" value="Ribonuclease H-like superfamily/Ribonuclease H"/>
    <property type="match status" value="1"/>
</dbReference>
<feature type="region of interest" description="Disordered" evidence="1">
    <location>
        <begin position="1095"/>
        <end position="1227"/>
    </location>
</feature>
<dbReference type="PROSITE" id="PS50994">
    <property type="entry name" value="INTEGRASE"/>
    <property type="match status" value="1"/>
</dbReference>
<reference evidence="3" key="1">
    <citation type="submission" date="2022-10" db="EMBL/GenBank/DDBJ databases">
        <authorList>
            <person name="Chen Y."/>
            <person name="Dougan E. K."/>
            <person name="Chan C."/>
            <person name="Rhodes N."/>
            <person name="Thang M."/>
        </authorList>
    </citation>
    <scope>NUCLEOTIDE SEQUENCE</scope>
</reference>
<dbReference type="EMBL" id="CAMXCT010002801">
    <property type="protein sequence ID" value="CAI4000548.1"/>
    <property type="molecule type" value="Genomic_DNA"/>
</dbReference>
<gene>
    <name evidence="3" type="ORF">C1SCF055_LOCUS26659</name>
</gene>
<feature type="region of interest" description="Disordered" evidence="1">
    <location>
        <begin position="1"/>
        <end position="124"/>
    </location>
</feature>
<evidence type="ECO:0000313" key="6">
    <source>
        <dbReference type="Proteomes" id="UP001152797"/>
    </source>
</evidence>
<feature type="domain" description="Integrase catalytic" evidence="2">
    <location>
        <begin position="1813"/>
        <end position="1990"/>
    </location>
</feature>
<feature type="compositionally biased region" description="Basic and acidic residues" evidence="1">
    <location>
        <begin position="564"/>
        <end position="574"/>
    </location>
</feature>
<dbReference type="Proteomes" id="UP001152797">
    <property type="component" value="Unassembled WGS sequence"/>
</dbReference>
<proteinExistence type="predicted"/>
<dbReference type="EMBL" id="CAMXCT030002801">
    <property type="protein sequence ID" value="CAL4787860.1"/>
    <property type="molecule type" value="Genomic_DNA"/>
</dbReference>
<evidence type="ECO:0000313" key="5">
    <source>
        <dbReference type="EMBL" id="CAL4787860.1"/>
    </source>
</evidence>
<evidence type="ECO:0000259" key="2">
    <source>
        <dbReference type="PROSITE" id="PS50994"/>
    </source>
</evidence>
<sequence>MSESDEQSDLEDLEDFLGEEVEEEYLDGDQGEEDPPEGELQAPGPSVTPTPTSPLPATPQRQGRNGPRTSPSAPSAGSNSGGSVQRGDRAKSEMKSEKSSSSQRRPRGNLPAAPTFDGDRRKDPKCFKKYANRVDSYVAIAEKIIDDGEIGLRLHAALEGEAADFLEDVPARVFGEKDGWRVLLKVLKEKYDETRMSKVGNAMKSFFSMQVSSGDKDNKPCTMRDIIDKMDQAARGCKDAGLSIPDPVMIYFFFVHSNSSSERQANLLLRTNGEYDWSKIKQAVELLYPTVVVKQADNRGRPGRGRGAHEVQQQSDAWYGDWPMPDASDQQFGEWLEYHDPVETVAEAFSYEEEQAIPEGLARELHGCFASHRENRQKLAKAVQARGYYVKGKGKSKGGKDRSKGATPKGKGRGKSGGKARGMSLEELKKVTTCADCNETGHWRGDPECRKSNVAIKEEPEEYYDDDYDVDEWFTGCYDYDPHAAQHQWSGWTDDYKQQADERSAHALQRTNRRRFLEPKKELDYEAYDVAKNIVELKNKARKIEKPQWSTSYRSSSTTSNITRSEEFLAEKDTGPGSNYDYVKSIPNASRSQPMSSAGASAVRAAQVDSNTGRTFEELGSVWALLNDSKDKPDIDKMRVRQAYTMRKVDFDLTDDELIADEKMPRLSFSLSRRKPTVEDGRAYLTIDTACENTVVGSGYIDNLVNKLKDHNLMPLQQPEKEQYCFGPGKPQTSTTRLSIPVGIGGKPAIIRTSLIKEDKLTGGKGPNGIPFLAGQDWLLMMKAVIDIGKNMIQLPLLDVQVPISVDTSGHLVIAIDEYPEDGWPPGLTTTVDQYPGAVFVAGRKRDAIDGDFYQPKRGKKEREVMADLSSATSPFIPNFNYEPNHDTLNHGISKGPCSVQSDYWEYNIKEHMAIRHHCRPRTTLFHPGEAHDRPDTENLVSYRVTCRGGSMNPQLDDWTKSENGMKEDAKPWTGWTCFFFKGADPRAALPTPPICGTVACFKDGVRVHVDPNSLTPMPNNKKIVTFDLQSENPIFEHASSVRQQRFAIPEGQFGSSNQQPQHAELPLSPSEDSAFGPMASLGDAAQLRDELGRKVGDLEPRNSRSETPCTSSDGLRRGNGQAGDPTSSRDDIAKDFATFDDGSSGTDEPGDQAALPRPDRHVPSRGGTRQKDWQQAREVSGMCDVRHREEGAGRGVCHPDQRREGERVRTSTRNSKLSGRKGGSVNSTNTSLFSKLGQVLFALIATSFGTTLQDIGQKDFGQNSFNDPGWLSNDLTSFPRIGNVGTGGERADGRGPVDLQDPLYEGLPQRLKSGVKKRLTHSARRALQNSRSAREIVADKAAKSRWPKKSFNYDVLEVFGGTSMVSIQAARHWGLRVMQPIDIRVGIDLRKRRERRWLLRKLDVWRPRMVLVEYPCTPWSILQRNVNFLDDPEALHRLQLADKPFLKLTKDIFDGQVRRGGHALTENPATADSQKEPEIQNLRQRFYETTSCMCRFGMRGRGGKLLRKRVRWIATHKKFVEALDLQCRGDHEHEKVEGQNTALSAQYPPKLADVICKTYLDVVSEEDFGVHYSWEPFERRGAYFIDVIKEEDKWRPLLQQAAEILARKVQKDIFLDPSTELYKQISTLVPWQIANIQISHLPKAKRIRPGLEKCHRCSVLLQNDEAVLIETEHLPDAQAPRERFITPVRYGIFVLGYAPGDPQAPSPAQPLPLQPAPDPGDVVVDHLQEGMEDQRLVRQDFGAGECWFQGPPLRAEQKKLAPSVVRLHRNLGHPRTEDFVRALVQHGRMDPECINLAKRLKCATCERTRRPLPPRPTSLKATGCFNDKVCMDFFFLHDINGIKHTYLHILDPAGGFNLFAWSPSRSPDDVLKIFHSSWAQWAGYPRRILLDQDGGFEGTFAEMIGRVSELDYSAAEAHWQNGEVESFNKAFRFAAERIIDERQLAGQDEMQTLGIIVSAAMNDKVRTSGASANQWLFGKSPQMPFDLLDREGQIEALQGQEPDEELRLRQYIRAQADMLISQYKIDHALRTAVNRKGRPSRLTYEPGELVAFWRNVKRKKGKLLQPGWYRGTIIGPHRGTEEGNQSNYWVSSNGRLILVSKEQLRPTYGTERWRIEEEDLQNYLEDDHDFYEDETGDGPPEDDDDASARADLEMVVPPLMDEEYTPTTPIDTPREDPEVPAVQEGPEEMDVAINLKVPSTPSDGTQPHPDSPLAARASRAPGTPVAGLLQRKPPERVTPPRSLESEPFPKRPKTDEQPDGSQREAMVNNTYVPQYHYEKLAIPSSSVFMTRKDQKALEKEEWDTWLKYEAVVVLNNEASNYVSQNVDSSRILNTRVCYRNKNAAFPWMPIKYKARIVCRGDMDPDLLSLRRDAPTLARLSLMVILQIAISMADWFMFNADITGAFLQGDQSLASRKEPLYLRQPREGLPGLFRDQLLLVVRGIFGLANSPRLFWRHLRDTLLQLGFVQSTLDKALFFYYQDNKLILAVGAHVDDLIGTGKPGEADKVLKKLRDIFDFGAWADDREDKILEYGGKQITRENGVIKLTQTKFIQATSVTPVPKWRTATPGASLMPSELTELRSVGGCLHWLVGQTRPDLAAGTSLYMSGQPTINNLVTLNRLLKEAKGSEDWGLTFRKIDLEDAKILVYSDSSWANADQLKSQAGFMVFIAGGNIDSYEGDAVTLLDWRSHRIKRQCRSTLAAETMAMDSAVDAGIFCRELFAEALIQDYVPTTSGRLPTSFMAVLAVTDCRSLYDLLVKDGAPSTTQEKRLTIDISGLKEIATEFDPEGEQLKEVFRWAKLCETTDAKQY</sequence>
<feature type="region of interest" description="Disordered" evidence="1">
    <location>
        <begin position="391"/>
        <end position="422"/>
    </location>
</feature>
<dbReference type="GO" id="GO:0015074">
    <property type="term" value="P:DNA integration"/>
    <property type="evidence" value="ECO:0007669"/>
    <property type="project" value="InterPro"/>
</dbReference>
<feature type="compositionally biased region" description="Basic and acidic residues" evidence="1">
    <location>
        <begin position="1095"/>
        <end position="1105"/>
    </location>
</feature>
<name>A0A9P1G588_9DINO</name>
<dbReference type="InterPro" id="IPR012337">
    <property type="entry name" value="RNaseH-like_sf"/>
</dbReference>
<evidence type="ECO:0000313" key="3">
    <source>
        <dbReference type="EMBL" id="CAI4000548.1"/>
    </source>
</evidence>
<organism evidence="3">
    <name type="scientific">Cladocopium goreaui</name>
    <dbReference type="NCBI Taxonomy" id="2562237"/>
    <lineage>
        <taxon>Eukaryota</taxon>
        <taxon>Sar</taxon>
        <taxon>Alveolata</taxon>
        <taxon>Dinophyceae</taxon>
        <taxon>Suessiales</taxon>
        <taxon>Symbiodiniaceae</taxon>
        <taxon>Cladocopium</taxon>
    </lineage>
</organism>
<feature type="compositionally biased region" description="Polar residues" evidence="1">
    <location>
        <begin position="60"/>
        <end position="69"/>
    </location>
</feature>
<feature type="compositionally biased region" description="Low complexity" evidence="1">
    <location>
        <begin position="70"/>
        <end position="83"/>
    </location>
</feature>
<dbReference type="Pfam" id="PF07727">
    <property type="entry name" value="RVT_2"/>
    <property type="match status" value="1"/>
</dbReference>
<dbReference type="GO" id="GO:0003676">
    <property type="term" value="F:nucleic acid binding"/>
    <property type="evidence" value="ECO:0007669"/>
    <property type="project" value="InterPro"/>
</dbReference>
<feature type="region of interest" description="Disordered" evidence="1">
    <location>
        <begin position="2197"/>
        <end position="2265"/>
    </location>
</feature>
<dbReference type="InterPro" id="IPR036397">
    <property type="entry name" value="RNaseH_sf"/>
</dbReference>
<feature type="compositionally biased region" description="Basic and acidic residues" evidence="1">
    <location>
        <begin position="1185"/>
        <end position="1210"/>
    </location>
</feature>
<feature type="region of interest" description="Disordered" evidence="1">
    <location>
        <begin position="552"/>
        <end position="574"/>
    </location>
</feature>